<keyword evidence="8" id="KW-1185">Reference proteome</keyword>
<dbReference type="Pfam" id="PF07690">
    <property type="entry name" value="MFS_1"/>
    <property type="match status" value="1"/>
</dbReference>
<dbReference type="Proteomes" id="UP000540506">
    <property type="component" value="Unassembled WGS sequence"/>
</dbReference>
<sequence>MRYARLLRRRPILLLWGAQSASVFGDRLYAMAVMWLAWEHAGASAMGLVAVAESAPYIVLGTVGRRLVDRFASLGSLAWVDAVRLVLVAALPWSWSQFGTAGLVVSAALLGIGGALFDPNLGALVPDLVEPGEVQAVNGLMDLTGRISRVAGPGSAGLLLAVMPVAGLFWVDAATFGVSALALLGVTARARAAGDRPATGATAAEGSHPRAWSLVRTRPETGVVLAVHGIGIFAGAVSLAMPALLTARLGAGAAAYAAVLACTGAGALAGNLVAGNVRLPEPLAGLYCGAWAVSGLLLAVTGLAGSLPVLLALAVASGAVSPFLQVALSTHFALFAPAARRRLLTVDLTVIRTCGTAAMLFLPALAAADPGAGFLAAGSIVAACGSLGGVLVLAIARRRRPLPSVEPVPELAGRD</sequence>
<dbReference type="Gene3D" id="1.20.1250.20">
    <property type="entry name" value="MFS general substrate transporter like domains"/>
    <property type="match status" value="1"/>
</dbReference>
<dbReference type="PANTHER" id="PTHR23513:SF11">
    <property type="entry name" value="STAPHYLOFERRIN A TRANSPORTER"/>
    <property type="match status" value="1"/>
</dbReference>
<evidence type="ECO:0000313" key="8">
    <source>
        <dbReference type="Proteomes" id="UP000540506"/>
    </source>
</evidence>
<proteinExistence type="predicted"/>
<dbReference type="SUPFAM" id="SSF103473">
    <property type="entry name" value="MFS general substrate transporter"/>
    <property type="match status" value="1"/>
</dbReference>
<keyword evidence="2" id="KW-1003">Cell membrane</keyword>
<feature type="transmembrane region" description="Helical" evidence="6">
    <location>
        <begin position="98"/>
        <end position="117"/>
    </location>
</feature>
<dbReference type="EMBL" id="JACHJV010000001">
    <property type="protein sequence ID" value="MBB4921164.1"/>
    <property type="molecule type" value="Genomic_DNA"/>
</dbReference>
<evidence type="ECO:0000313" key="7">
    <source>
        <dbReference type="EMBL" id="MBB4921164.1"/>
    </source>
</evidence>
<accession>A0A7W7VSZ4</accession>
<evidence type="ECO:0000256" key="4">
    <source>
        <dbReference type="ARBA" id="ARBA00022989"/>
    </source>
</evidence>
<dbReference type="InterPro" id="IPR036259">
    <property type="entry name" value="MFS_trans_sf"/>
</dbReference>
<feature type="transmembrane region" description="Helical" evidence="6">
    <location>
        <begin position="158"/>
        <end position="186"/>
    </location>
</feature>
<dbReference type="InterPro" id="IPR011701">
    <property type="entry name" value="MFS"/>
</dbReference>
<feature type="transmembrane region" description="Helical" evidence="6">
    <location>
        <begin position="348"/>
        <end position="368"/>
    </location>
</feature>
<dbReference type="RefSeq" id="WP_184933540.1">
    <property type="nucleotide sequence ID" value="NZ_JACHJV010000001.1"/>
</dbReference>
<feature type="transmembrane region" description="Helical" evidence="6">
    <location>
        <begin position="223"/>
        <end position="247"/>
    </location>
</feature>
<feature type="transmembrane region" description="Helical" evidence="6">
    <location>
        <begin position="374"/>
        <end position="396"/>
    </location>
</feature>
<reference evidence="7 8" key="1">
    <citation type="submission" date="2020-08" db="EMBL/GenBank/DDBJ databases">
        <title>Sequencing the genomes of 1000 actinobacteria strains.</title>
        <authorList>
            <person name="Klenk H.-P."/>
        </authorList>
    </citation>
    <scope>NUCLEOTIDE SEQUENCE [LARGE SCALE GENOMIC DNA]</scope>
    <source>
        <strain evidence="7 8">DSM 41654</strain>
    </source>
</reference>
<comment type="subcellular location">
    <subcellularLocation>
        <location evidence="1">Cell membrane</location>
        <topology evidence="1">Multi-pass membrane protein</topology>
    </subcellularLocation>
</comment>
<evidence type="ECO:0000256" key="2">
    <source>
        <dbReference type="ARBA" id="ARBA00022475"/>
    </source>
</evidence>
<keyword evidence="5 6" id="KW-0472">Membrane</keyword>
<protein>
    <submittedName>
        <fullName evidence="7">MFS family permease</fullName>
    </submittedName>
</protein>
<feature type="transmembrane region" description="Helical" evidence="6">
    <location>
        <begin position="286"/>
        <end position="304"/>
    </location>
</feature>
<evidence type="ECO:0000256" key="6">
    <source>
        <dbReference type="SAM" id="Phobius"/>
    </source>
</evidence>
<organism evidence="7 8">
    <name type="scientific">Kitasatospora kifunensis</name>
    <name type="common">Streptomyces kifunensis</name>
    <dbReference type="NCBI Taxonomy" id="58351"/>
    <lineage>
        <taxon>Bacteria</taxon>
        <taxon>Bacillati</taxon>
        <taxon>Actinomycetota</taxon>
        <taxon>Actinomycetes</taxon>
        <taxon>Kitasatosporales</taxon>
        <taxon>Streptomycetaceae</taxon>
        <taxon>Kitasatospora</taxon>
    </lineage>
</organism>
<evidence type="ECO:0000256" key="3">
    <source>
        <dbReference type="ARBA" id="ARBA00022692"/>
    </source>
</evidence>
<comment type="caution">
    <text evidence="7">The sequence shown here is derived from an EMBL/GenBank/DDBJ whole genome shotgun (WGS) entry which is preliminary data.</text>
</comment>
<dbReference type="CDD" id="cd06173">
    <property type="entry name" value="MFS_MefA_like"/>
    <property type="match status" value="1"/>
</dbReference>
<evidence type="ECO:0000256" key="1">
    <source>
        <dbReference type="ARBA" id="ARBA00004651"/>
    </source>
</evidence>
<dbReference type="GO" id="GO:0005886">
    <property type="term" value="C:plasma membrane"/>
    <property type="evidence" value="ECO:0007669"/>
    <property type="project" value="UniProtKB-SubCell"/>
</dbReference>
<dbReference type="PANTHER" id="PTHR23513">
    <property type="entry name" value="INTEGRAL MEMBRANE EFFLUX PROTEIN-RELATED"/>
    <property type="match status" value="1"/>
</dbReference>
<name>A0A7W7VSZ4_KITKI</name>
<gene>
    <name evidence="7" type="ORF">FHR34_000157</name>
</gene>
<keyword evidence="3 6" id="KW-0812">Transmembrane</keyword>
<feature type="transmembrane region" description="Helical" evidence="6">
    <location>
        <begin position="253"/>
        <end position="274"/>
    </location>
</feature>
<feature type="transmembrane region" description="Helical" evidence="6">
    <location>
        <begin position="310"/>
        <end position="336"/>
    </location>
</feature>
<evidence type="ECO:0000256" key="5">
    <source>
        <dbReference type="ARBA" id="ARBA00023136"/>
    </source>
</evidence>
<keyword evidence="4 6" id="KW-1133">Transmembrane helix</keyword>
<dbReference type="GO" id="GO:0022857">
    <property type="term" value="F:transmembrane transporter activity"/>
    <property type="evidence" value="ECO:0007669"/>
    <property type="project" value="InterPro"/>
</dbReference>
<dbReference type="AlphaFoldDB" id="A0A7W7VSZ4"/>